<reference evidence="3" key="1">
    <citation type="thesis" date="2020" institute="ProQuest LLC" country="789 East Eisenhower Parkway, Ann Arbor, MI, USA">
        <title>Comparative Genomics and Chromosome Evolution.</title>
        <authorList>
            <person name="Mudd A.B."/>
        </authorList>
    </citation>
    <scope>NUCLEOTIDE SEQUENCE</scope>
    <source>
        <strain evidence="3">237g6f4</strain>
        <tissue evidence="3">Blood</tissue>
    </source>
</reference>
<dbReference type="AlphaFoldDB" id="A0AAV7D836"/>
<evidence type="ECO:0000256" key="1">
    <source>
        <dbReference type="SAM" id="Coils"/>
    </source>
</evidence>
<feature type="compositionally biased region" description="Polar residues" evidence="2">
    <location>
        <begin position="273"/>
        <end position="282"/>
    </location>
</feature>
<dbReference type="Proteomes" id="UP000824782">
    <property type="component" value="Unassembled WGS sequence"/>
</dbReference>
<gene>
    <name evidence="3" type="ORF">GDO81_000903</name>
</gene>
<name>A0AAV7D836_ENGPU</name>
<proteinExistence type="predicted"/>
<feature type="compositionally biased region" description="Low complexity" evidence="2">
    <location>
        <begin position="225"/>
        <end position="235"/>
    </location>
</feature>
<keyword evidence="1" id="KW-0175">Coiled coil</keyword>
<feature type="coiled-coil region" evidence="1">
    <location>
        <begin position="114"/>
        <end position="168"/>
    </location>
</feature>
<evidence type="ECO:0000313" key="3">
    <source>
        <dbReference type="EMBL" id="KAG8593608.1"/>
    </source>
</evidence>
<evidence type="ECO:0000313" key="4">
    <source>
        <dbReference type="Proteomes" id="UP000824782"/>
    </source>
</evidence>
<sequence length="282" mass="32475">MEPGVNDAITTSDIHTTVFDDRKKKAAMLFNTQGSTGIQTQEYVILKGRWERLLSKEVKIWWDAETLTSYLNRKMIPRGLRIKKMPTTIYSDLFLETWNQTLSDCSEKLMALIIQEEQNILANIKLEMEDIKNQLNELSPTENLSNVEEEIKSNLTEMENSIMEIKKKKFDRDLLDYKYNEVYTWKSFRSSKKNTPKSILKTKQNRRHKKSKNLPHVSFSETEESINSSSSCFSDDASDQAANYSNTAPKNGAGGQAGNTGQEKEERMKTRRAVSTQPKKRP</sequence>
<accession>A0AAV7D836</accession>
<comment type="caution">
    <text evidence="3">The sequence shown here is derived from an EMBL/GenBank/DDBJ whole genome shotgun (WGS) entry which is preliminary data.</text>
</comment>
<dbReference type="EMBL" id="WNYA01000001">
    <property type="protein sequence ID" value="KAG8593608.1"/>
    <property type="molecule type" value="Genomic_DNA"/>
</dbReference>
<evidence type="ECO:0000256" key="2">
    <source>
        <dbReference type="SAM" id="MobiDB-lite"/>
    </source>
</evidence>
<feature type="compositionally biased region" description="Polar residues" evidence="2">
    <location>
        <begin position="240"/>
        <end position="249"/>
    </location>
</feature>
<protein>
    <submittedName>
        <fullName evidence="3">Uncharacterized protein</fullName>
    </submittedName>
</protein>
<keyword evidence="4" id="KW-1185">Reference proteome</keyword>
<feature type="region of interest" description="Disordered" evidence="2">
    <location>
        <begin position="194"/>
        <end position="282"/>
    </location>
</feature>
<organism evidence="3 4">
    <name type="scientific">Engystomops pustulosus</name>
    <name type="common">Tungara frog</name>
    <name type="synonym">Physalaemus pustulosus</name>
    <dbReference type="NCBI Taxonomy" id="76066"/>
    <lineage>
        <taxon>Eukaryota</taxon>
        <taxon>Metazoa</taxon>
        <taxon>Chordata</taxon>
        <taxon>Craniata</taxon>
        <taxon>Vertebrata</taxon>
        <taxon>Euteleostomi</taxon>
        <taxon>Amphibia</taxon>
        <taxon>Batrachia</taxon>
        <taxon>Anura</taxon>
        <taxon>Neobatrachia</taxon>
        <taxon>Hyloidea</taxon>
        <taxon>Leptodactylidae</taxon>
        <taxon>Leiuperinae</taxon>
        <taxon>Engystomops</taxon>
    </lineage>
</organism>
<feature type="compositionally biased region" description="Basic residues" evidence="2">
    <location>
        <begin position="203"/>
        <end position="213"/>
    </location>
</feature>